<dbReference type="Proteomes" id="UP000250266">
    <property type="component" value="Unassembled WGS sequence"/>
</dbReference>
<keyword evidence="2" id="KW-1185">Reference proteome</keyword>
<proteinExistence type="predicted"/>
<gene>
    <name evidence="1" type="ORF">K432DRAFT_226929</name>
</gene>
<sequence length="53" mass="6281">MCFFFYCCCVFTWVPKFFHGRRVGMTTSFDSSAIHLVVRRPRQHLSFASYGPR</sequence>
<protein>
    <submittedName>
        <fullName evidence="1">Uncharacterized protein</fullName>
    </submittedName>
</protein>
<dbReference type="AlphaFoldDB" id="A0A8E2EEA6"/>
<evidence type="ECO:0000313" key="1">
    <source>
        <dbReference type="EMBL" id="OCK82268.1"/>
    </source>
</evidence>
<name>A0A8E2EEA6_9PEZI</name>
<organism evidence="1 2">
    <name type="scientific">Lepidopterella palustris CBS 459.81</name>
    <dbReference type="NCBI Taxonomy" id="1314670"/>
    <lineage>
        <taxon>Eukaryota</taxon>
        <taxon>Fungi</taxon>
        <taxon>Dikarya</taxon>
        <taxon>Ascomycota</taxon>
        <taxon>Pezizomycotina</taxon>
        <taxon>Dothideomycetes</taxon>
        <taxon>Pleosporomycetidae</taxon>
        <taxon>Mytilinidiales</taxon>
        <taxon>Argynnaceae</taxon>
        <taxon>Lepidopterella</taxon>
    </lineage>
</organism>
<dbReference type="EMBL" id="KV744893">
    <property type="protein sequence ID" value="OCK82268.1"/>
    <property type="molecule type" value="Genomic_DNA"/>
</dbReference>
<evidence type="ECO:0000313" key="2">
    <source>
        <dbReference type="Proteomes" id="UP000250266"/>
    </source>
</evidence>
<reference evidence="1 2" key="1">
    <citation type="journal article" date="2016" name="Nat. Commun.">
        <title>Ectomycorrhizal ecology is imprinted in the genome of the dominant symbiotic fungus Cenococcum geophilum.</title>
        <authorList>
            <consortium name="DOE Joint Genome Institute"/>
            <person name="Peter M."/>
            <person name="Kohler A."/>
            <person name="Ohm R.A."/>
            <person name="Kuo A."/>
            <person name="Krutzmann J."/>
            <person name="Morin E."/>
            <person name="Arend M."/>
            <person name="Barry K.W."/>
            <person name="Binder M."/>
            <person name="Choi C."/>
            <person name="Clum A."/>
            <person name="Copeland A."/>
            <person name="Grisel N."/>
            <person name="Haridas S."/>
            <person name="Kipfer T."/>
            <person name="LaButti K."/>
            <person name="Lindquist E."/>
            <person name="Lipzen A."/>
            <person name="Maire R."/>
            <person name="Meier B."/>
            <person name="Mihaltcheva S."/>
            <person name="Molinier V."/>
            <person name="Murat C."/>
            <person name="Poggeler S."/>
            <person name="Quandt C.A."/>
            <person name="Sperisen C."/>
            <person name="Tritt A."/>
            <person name="Tisserant E."/>
            <person name="Crous P.W."/>
            <person name="Henrissat B."/>
            <person name="Nehls U."/>
            <person name="Egli S."/>
            <person name="Spatafora J.W."/>
            <person name="Grigoriev I.V."/>
            <person name="Martin F.M."/>
        </authorList>
    </citation>
    <scope>NUCLEOTIDE SEQUENCE [LARGE SCALE GENOMIC DNA]</scope>
    <source>
        <strain evidence="1 2">CBS 459.81</strain>
    </source>
</reference>
<accession>A0A8E2EEA6</accession>